<dbReference type="CDD" id="cd01169">
    <property type="entry name" value="HMPP_kinase"/>
    <property type="match status" value="1"/>
</dbReference>
<keyword evidence="4" id="KW-0418">Kinase</keyword>
<dbReference type="EMBL" id="CP033912">
    <property type="protein sequence ID" value="AZA96399.1"/>
    <property type="molecule type" value="Genomic_DNA"/>
</dbReference>
<comment type="pathway">
    <text evidence="1">Cofactor biosynthesis; thiamine diphosphate biosynthesis.</text>
</comment>
<dbReference type="GO" id="GO:0009228">
    <property type="term" value="P:thiamine biosynthetic process"/>
    <property type="evidence" value="ECO:0007669"/>
    <property type="project" value="InterPro"/>
</dbReference>
<evidence type="ECO:0000256" key="2">
    <source>
        <dbReference type="ARBA" id="ARBA00012135"/>
    </source>
</evidence>
<dbReference type="PANTHER" id="PTHR20858">
    <property type="entry name" value="PHOSPHOMETHYLPYRIMIDINE KINASE"/>
    <property type="match status" value="1"/>
</dbReference>
<feature type="domain" description="Pyridoxamine kinase/Phosphomethylpyrimidine kinase" evidence="3">
    <location>
        <begin position="15"/>
        <end position="240"/>
    </location>
</feature>
<reference evidence="6 7" key="1">
    <citation type="submission" date="2018-11" db="EMBL/GenBank/DDBJ databases">
        <title>Proposal to divide the Flavobacteriaceae and reorganize its genera based on Amino Acid Identity values calculated from whole genome sequences.</title>
        <authorList>
            <person name="Nicholson A.C."/>
            <person name="Gulvik C.A."/>
            <person name="Whitney A.M."/>
            <person name="Humrighouse B.W."/>
            <person name="Bell M."/>
            <person name="Holmes B."/>
            <person name="Steigerwalt A.G."/>
            <person name="Villarma A."/>
            <person name="Sheth M."/>
            <person name="Batra D."/>
            <person name="Pryor J."/>
            <person name="Bernardet J.-F."/>
            <person name="Hugo C."/>
            <person name="Kampfer P."/>
            <person name="Newman J."/>
            <person name="McQuiston J.R."/>
        </authorList>
    </citation>
    <scope>NUCLEOTIDE SEQUENCE [LARGE SCALE GENOMIC DNA]</scope>
    <source>
        <strain evidence="4 6">G0207</strain>
        <strain evidence="5 7">H5143</strain>
    </source>
</reference>
<dbReference type="Proteomes" id="UP000274073">
    <property type="component" value="Chromosome"/>
</dbReference>
<dbReference type="Proteomes" id="UP000281741">
    <property type="component" value="Chromosome"/>
</dbReference>
<evidence type="ECO:0000313" key="7">
    <source>
        <dbReference type="Proteomes" id="UP000281741"/>
    </source>
</evidence>
<organism evidence="4 6">
    <name type="scientific">Chryseobacterium shandongense</name>
    <dbReference type="NCBI Taxonomy" id="1493872"/>
    <lineage>
        <taxon>Bacteria</taxon>
        <taxon>Pseudomonadati</taxon>
        <taxon>Bacteroidota</taxon>
        <taxon>Flavobacteriia</taxon>
        <taxon>Flavobacteriales</taxon>
        <taxon>Weeksellaceae</taxon>
        <taxon>Chryseobacterium group</taxon>
        <taxon>Chryseobacterium</taxon>
    </lineage>
</organism>
<name>A0A3G6R4E0_9FLAO</name>
<dbReference type="AlphaFoldDB" id="A0A3G6R4E0"/>
<dbReference type="GO" id="GO:0008972">
    <property type="term" value="F:phosphomethylpyrimidine kinase activity"/>
    <property type="evidence" value="ECO:0007669"/>
    <property type="project" value="InterPro"/>
</dbReference>
<dbReference type="Pfam" id="PF08543">
    <property type="entry name" value="Phos_pyr_kin"/>
    <property type="match status" value="1"/>
</dbReference>
<evidence type="ECO:0000313" key="5">
    <source>
        <dbReference type="EMBL" id="AZA96399.1"/>
    </source>
</evidence>
<dbReference type="RefSeq" id="WP_123850471.1">
    <property type="nucleotide sequence ID" value="NZ_CP033912.1"/>
</dbReference>
<dbReference type="GO" id="GO:0005829">
    <property type="term" value="C:cytosol"/>
    <property type="evidence" value="ECO:0007669"/>
    <property type="project" value="TreeGrafter"/>
</dbReference>
<proteinExistence type="predicted"/>
<evidence type="ECO:0000313" key="4">
    <source>
        <dbReference type="EMBL" id="AZA87839.1"/>
    </source>
</evidence>
<dbReference type="Gene3D" id="3.40.1190.20">
    <property type="match status" value="1"/>
</dbReference>
<dbReference type="EC" id="2.7.1.49" evidence="2"/>
<dbReference type="GO" id="GO:0008902">
    <property type="term" value="F:hydroxymethylpyrimidine kinase activity"/>
    <property type="evidence" value="ECO:0007669"/>
    <property type="project" value="UniProtKB-EC"/>
</dbReference>
<dbReference type="OrthoDB" id="9810880at2"/>
<dbReference type="InterPro" id="IPR004399">
    <property type="entry name" value="HMP/HMP-P_kinase_dom"/>
</dbReference>
<dbReference type="InterPro" id="IPR013749">
    <property type="entry name" value="PM/HMP-P_kinase-1"/>
</dbReference>
<evidence type="ECO:0000313" key="6">
    <source>
        <dbReference type="Proteomes" id="UP000274073"/>
    </source>
</evidence>
<evidence type="ECO:0000259" key="3">
    <source>
        <dbReference type="Pfam" id="PF08543"/>
    </source>
</evidence>
<protein>
    <recommendedName>
        <fullName evidence="2">hydroxymethylpyrimidine kinase</fullName>
        <ecNumber evidence="2">2.7.1.49</ecNumber>
    </recommendedName>
</protein>
<dbReference type="KEGG" id="csha:EG350_01260"/>
<dbReference type="PANTHER" id="PTHR20858:SF17">
    <property type="entry name" value="HYDROXYMETHYLPYRIMIDINE_PHOSPHOMETHYLPYRIMIDINE KINASE THI20-RELATED"/>
    <property type="match status" value="1"/>
</dbReference>
<dbReference type="EMBL" id="CP033915">
    <property type="protein sequence ID" value="AZA87839.1"/>
    <property type="molecule type" value="Genomic_DNA"/>
</dbReference>
<dbReference type="InterPro" id="IPR029056">
    <property type="entry name" value="Ribokinase-like"/>
</dbReference>
<gene>
    <name evidence="4" type="ORF">EG349_14060</name>
    <name evidence="5" type="ORF">EG353_12840</name>
</gene>
<sequence>MQTKRPFVMSVAGFDPSGGAGVLADIKTFEQLKVQGLAICTALTLQTESEFYTLQWQPIDEILSAIDILMKKYKVEAVKIGVVKDAEFLAQIAEKVKTIHPEVKIVWDPVLKSTSEFSFFDLNTIHELKNVLRKIDLITPNYNEYEILKEYHLFEQSGSGCSVLIKGGHREDKTGTDILWENGKEISIEPNNTTSVFYPKHGSGCVLSSAIASHLAKGENLKNACRKGKQYIEKFLASNPTLLGFHS</sequence>
<keyword evidence="4" id="KW-0808">Transferase</keyword>
<accession>A0A3G6R4E0</accession>
<evidence type="ECO:0000256" key="1">
    <source>
        <dbReference type="ARBA" id="ARBA00004948"/>
    </source>
</evidence>
<dbReference type="SUPFAM" id="SSF53613">
    <property type="entry name" value="Ribokinase-like"/>
    <property type="match status" value="1"/>
</dbReference>
<keyword evidence="7" id="KW-1185">Reference proteome</keyword>